<evidence type="ECO:0000313" key="5">
    <source>
        <dbReference type="EMBL" id="CAB3654748.1"/>
    </source>
</evidence>
<keyword evidence="7" id="KW-1185">Reference proteome</keyword>
<feature type="domain" description="Gfo/Idh/MocA-like oxidoreductase N-terminal" evidence="3">
    <location>
        <begin position="2"/>
        <end position="119"/>
    </location>
</feature>
<gene>
    <name evidence="5" type="primary">iolG_3</name>
    <name evidence="6" type="synonym">iolG</name>
    <name evidence="6" type="ORF">C0Z16_20640</name>
    <name evidence="5" type="ORF">LMG27174_01345</name>
</gene>
<keyword evidence="2 5" id="KW-0560">Oxidoreductase</keyword>
<dbReference type="RefSeq" id="WP_102633950.1">
    <property type="nucleotide sequence ID" value="NZ_CADIJZ010000004.1"/>
</dbReference>
<protein>
    <submittedName>
        <fullName evidence="5 6">Inositol 2-dehydrogenase</fullName>
        <ecNumber evidence="5">1.1.1.18</ecNumber>
    </submittedName>
</protein>
<comment type="similarity">
    <text evidence="1">Belongs to the Gfo/Idh/MocA family.</text>
</comment>
<feature type="domain" description="GFO/IDH/MocA-like oxidoreductase" evidence="4">
    <location>
        <begin position="127"/>
        <end position="247"/>
    </location>
</feature>
<name>A0A2N7WI68_9BURK</name>
<dbReference type="InterPro" id="IPR030827">
    <property type="entry name" value="Myo_inos_IolG"/>
</dbReference>
<evidence type="ECO:0000259" key="4">
    <source>
        <dbReference type="Pfam" id="PF22725"/>
    </source>
</evidence>
<proteinExistence type="inferred from homology"/>
<reference evidence="5 8" key="2">
    <citation type="submission" date="2020-04" db="EMBL/GenBank/DDBJ databases">
        <authorList>
            <person name="De Canck E."/>
        </authorList>
    </citation>
    <scope>NUCLEOTIDE SEQUENCE [LARGE SCALE GENOMIC DNA]</scope>
    <source>
        <strain evidence="5 8">LMG 27174</strain>
    </source>
</reference>
<dbReference type="PANTHER" id="PTHR42840">
    <property type="entry name" value="NAD(P)-BINDING ROSSMANN-FOLD SUPERFAMILY PROTEIN-RELATED"/>
    <property type="match status" value="1"/>
</dbReference>
<dbReference type="Gene3D" id="3.30.360.10">
    <property type="entry name" value="Dihydrodipicolinate Reductase, domain 2"/>
    <property type="match status" value="1"/>
</dbReference>
<dbReference type="InterPro" id="IPR055170">
    <property type="entry name" value="GFO_IDH_MocA-like_dom"/>
</dbReference>
<dbReference type="AlphaFoldDB" id="A0A2N7WI68"/>
<dbReference type="EMBL" id="PNXY01000014">
    <property type="protein sequence ID" value="PMS29169.1"/>
    <property type="molecule type" value="Genomic_DNA"/>
</dbReference>
<dbReference type="Proteomes" id="UP000494205">
    <property type="component" value="Unassembled WGS sequence"/>
</dbReference>
<accession>A0A2N7WI68</accession>
<dbReference type="GO" id="GO:0000166">
    <property type="term" value="F:nucleotide binding"/>
    <property type="evidence" value="ECO:0007669"/>
    <property type="project" value="InterPro"/>
</dbReference>
<dbReference type="EMBL" id="CADIJZ010000004">
    <property type="protein sequence ID" value="CAB3654748.1"/>
    <property type="molecule type" value="Genomic_DNA"/>
</dbReference>
<evidence type="ECO:0000313" key="6">
    <source>
        <dbReference type="EMBL" id="PMS29169.1"/>
    </source>
</evidence>
<organism evidence="5 8">
    <name type="scientific">Paraburkholderia rhynchosiae</name>
    <dbReference type="NCBI Taxonomy" id="487049"/>
    <lineage>
        <taxon>Bacteria</taxon>
        <taxon>Pseudomonadati</taxon>
        <taxon>Pseudomonadota</taxon>
        <taxon>Betaproteobacteria</taxon>
        <taxon>Burkholderiales</taxon>
        <taxon>Burkholderiaceae</taxon>
        <taxon>Paraburkholderia</taxon>
    </lineage>
</organism>
<evidence type="ECO:0000313" key="7">
    <source>
        <dbReference type="Proteomes" id="UP000235659"/>
    </source>
</evidence>
<evidence type="ECO:0000256" key="2">
    <source>
        <dbReference type="ARBA" id="ARBA00023002"/>
    </source>
</evidence>
<reference evidence="6 7" key="1">
    <citation type="submission" date="2018-01" db="EMBL/GenBank/DDBJ databases">
        <title>Whole genome analyses suggest that Burkholderia sensu lato contains two further novel genera in the rhizoxinica-symbiotica group Mycetohabitans gen. nov., and Trinickia gen. nov.: implications for the evolution of diazotrophy and nodulation in the Burkholderiaceae.</title>
        <authorList>
            <person name="Estrada-de los Santos P."/>
            <person name="Palmer M."/>
            <person name="Chavez-Ramirez B."/>
            <person name="Beukes C."/>
            <person name="Steenkamp E.T."/>
            <person name="Hirsch A.M."/>
            <person name="Manyaka P."/>
            <person name="Maluk M."/>
            <person name="Lafos M."/>
            <person name="Crook M."/>
            <person name="Gross E."/>
            <person name="Simon M.F."/>
            <person name="Bueno dos Reis Junior F."/>
            <person name="Poole P.S."/>
            <person name="Venter S.N."/>
            <person name="James E.K."/>
        </authorList>
    </citation>
    <scope>NUCLEOTIDE SEQUENCE [LARGE SCALE GENOMIC DNA]</scope>
    <source>
        <strain evidence="6 7">WSM 3937</strain>
    </source>
</reference>
<dbReference type="InterPro" id="IPR000683">
    <property type="entry name" value="Gfo/Idh/MocA-like_OxRdtase_N"/>
</dbReference>
<dbReference type="EC" id="1.1.1.18" evidence="5"/>
<sequence length="342" mass="36029">MLKIALLGAGRIGQVHARSIAVHPDSHLAAVADVVADAARKLAAAYGAEARSVDDILADPAIDAVLIATSTDTHADLMERATIAGKAVLCEKPVDLSLERAQACQASVNRTGRTVMIGFNRRFDPNFAALKSALDAGEIGKAELLTITSFDPAPPPLSYIKVSGGLYRDMMIHDFDTACWLMGGAPTRIFATGASLVDPQIGAAGDVDTAVATLFWEDGRIAVIKNSRRAGYGYDQRIELLGSGGLLSAQNVLENTVERISEAGTHAAKPVYFFLERYQRAYEAEWSAFVDAVKAGSRAPVTLADGVLALACAEAAGHSANSGEAAAITPDLSSMFKISPWN</sequence>
<dbReference type="Pfam" id="PF01408">
    <property type="entry name" value="GFO_IDH_MocA"/>
    <property type="match status" value="1"/>
</dbReference>
<dbReference type="PANTHER" id="PTHR42840:SF3">
    <property type="entry name" value="BINDING ROSSMANN FOLD OXIDOREDUCTASE, PUTATIVE (AFU_ORTHOLOGUE AFUA_2G10240)-RELATED"/>
    <property type="match status" value="1"/>
</dbReference>
<dbReference type="GO" id="GO:0050112">
    <property type="term" value="F:inositol 2-dehydrogenase (NAD+) activity"/>
    <property type="evidence" value="ECO:0007669"/>
    <property type="project" value="UniProtKB-EC"/>
</dbReference>
<dbReference type="OrthoDB" id="9793050at2"/>
<dbReference type="NCBIfam" id="TIGR04380">
    <property type="entry name" value="myo_inos_iolG"/>
    <property type="match status" value="1"/>
</dbReference>
<dbReference type="Gene3D" id="3.40.50.720">
    <property type="entry name" value="NAD(P)-binding Rossmann-like Domain"/>
    <property type="match status" value="1"/>
</dbReference>
<dbReference type="Proteomes" id="UP000235659">
    <property type="component" value="Unassembled WGS sequence"/>
</dbReference>
<evidence type="ECO:0000313" key="8">
    <source>
        <dbReference type="Proteomes" id="UP000494205"/>
    </source>
</evidence>
<dbReference type="SUPFAM" id="SSF51735">
    <property type="entry name" value="NAD(P)-binding Rossmann-fold domains"/>
    <property type="match status" value="1"/>
</dbReference>
<dbReference type="SUPFAM" id="SSF55347">
    <property type="entry name" value="Glyceraldehyde-3-phosphate dehydrogenase-like, C-terminal domain"/>
    <property type="match status" value="1"/>
</dbReference>
<dbReference type="Pfam" id="PF22725">
    <property type="entry name" value="GFO_IDH_MocA_C3"/>
    <property type="match status" value="1"/>
</dbReference>
<dbReference type="InterPro" id="IPR036291">
    <property type="entry name" value="NAD(P)-bd_dom_sf"/>
</dbReference>
<evidence type="ECO:0000259" key="3">
    <source>
        <dbReference type="Pfam" id="PF01408"/>
    </source>
</evidence>
<evidence type="ECO:0000256" key="1">
    <source>
        <dbReference type="ARBA" id="ARBA00010928"/>
    </source>
</evidence>